<feature type="compositionally biased region" description="Acidic residues" evidence="1">
    <location>
        <begin position="290"/>
        <end position="303"/>
    </location>
</feature>
<protein>
    <submittedName>
        <fullName evidence="2">Uncharacterized protein</fullName>
    </submittedName>
</protein>
<dbReference type="AlphaFoldDB" id="A0A0H2RWU3"/>
<dbReference type="Proteomes" id="UP000053477">
    <property type="component" value="Unassembled WGS sequence"/>
</dbReference>
<dbReference type="OrthoDB" id="3270733at2759"/>
<proteinExistence type="predicted"/>
<feature type="region of interest" description="Disordered" evidence="1">
    <location>
        <begin position="282"/>
        <end position="393"/>
    </location>
</feature>
<feature type="compositionally biased region" description="Basic residues" evidence="1">
    <location>
        <begin position="107"/>
        <end position="132"/>
    </location>
</feature>
<name>A0A0H2RWU3_9AGAM</name>
<dbReference type="EMBL" id="KQ085917">
    <property type="protein sequence ID" value="KLO16314.1"/>
    <property type="molecule type" value="Genomic_DNA"/>
</dbReference>
<dbReference type="InParanoid" id="A0A0H2RWU3"/>
<reference evidence="2 3" key="1">
    <citation type="submission" date="2015-04" db="EMBL/GenBank/DDBJ databases">
        <title>Complete genome sequence of Schizopora paradoxa KUC8140, a cosmopolitan wood degrader in East Asia.</title>
        <authorList>
            <consortium name="DOE Joint Genome Institute"/>
            <person name="Min B."/>
            <person name="Park H."/>
            <person name="Jang Y."/>
            <person name="Kim J.-J."/>
            <person name="Kim K.H."/>
            <person name="Pangilinan J."/>
            <person name="Lipzen A."/>
            <person name="Riley R."/>
            <person name="Grigoriev I.V."/>
            <person name="Spatafora J.W."/>
            <person name="Choi I.-G."/>
        </authorList>
    </citation>
    <scope>NUCLEOTIDE SEQUENCE [LARGE SCALE GENOMIC DNA]</scope>
    <source>
        <strain evidence="2 3">KUC8140</strain>
    </source>
</reference>
<accession>A0A0H2RWU3</accession>
<sequence length="440" mass="49179">MPDVATCLGREADGASCICRRYIPKTNQKDDEPLFCRNCGHFDSSHPDNSNTIHSLPESKYSISNIVSTLKEGVAASRSKFKTTEEQARTETNAGLKRANEVDATTSKKKAMPQGRSRGKGKPTVPRKRPKDVKRVGAVIMLPCGLNNKGNLAKSKSPDPQQIQLYADGGLAFLSETTEEDEDDENILTFSILWNSENIDDWLREIFPDLFEHMDQTHPLNGKSPKYHWVAVRKVQKQVKVFEKQGEINGANLESLMTGTSKSWTVKKLFFATRHEIPKSVYEKLKEQSDGEDIVSDEPEDSDDHASDNKPTSKSIKVEESLPTSLRKKDTKKQDDDDGAKPEVQDQRPRASDDEDDVPSNVDVKGKKKAIDTSRKRKGGQDKQYDTPSSKTTTIVEIEDSPCTETRSQKAPRVSIGKGNANAFVQKGIGHRLRSSFHRY</sequence>
<organism evidence="2 3">
    <name type="scientific">Schizopora paradoxa</name>
    <dbReference type="NCBI Taxonomy" id="27342"/>
    <lineage>
        <taxon>Eukaryota</taxon>
        <taxon>Fungi</taxon>
        <taxon>Dikarya</taxon>
        <taxon>Basidiomycota</taxon>
        <taxon>Agaricomycotina</taxon>
        <taxon>Agaricomycetes</taxon>
        <taxon>Hymenochaetales</taxon>
        <taxon>Schizoporaceae</taxon>
        <taxon>Schizopora</taxon>
    </lineage>
</organism>
<evidence type="ECO:0000313" key="2">
    <source>
        <dbReference type="EMBL" id="KLO16314.1"/>
    </source>
</evidence>
<evidence type="ECO:0000256" key="1">
    <source>
        <dbReference type="SAM" id="MobiDB-lite"/>
    </source>
</evidence>
<feature type="compositionally biased region" description="Basic and acidic residues" evidence="1">
    <location>
        <begin position="369"/>
        <end position="385"/>
    </location>
</feature>
<evidence type="ECO:0000313" key="3">
    <source>
        <dbReference type="Proteomes" id="UP000053477"/>
    </source>
</evidence>
<feature type="compositionally biased region" description="Basic and acidic residues" evidence="1">
    <location>
        <begin position="332"/>
        <end position="352"/>
    </location>
</feature>
<gene>
    <name evidence="2" type="ORF">SCHPADRAFT_215895</name>
</gene>
<keyword evidence="3" id="KW-1185">Reference proteome</keyword>
<feature type="region of interest" description="Disordered" evidence="1">
    <location>
        <begin position="76"/>
        <end position="132"/>
    </location>
</feature>